<dbReference type="Pfam" id="PF03647">
    <property type="entry name" value="Tmemb_14"/>
    <property type="match status" value="1"/>
</dbReference>
<evidence type="ECO:0000256" key="6">
    <source>
        <dbReference type="SAM" id="Phobius"/>
    </source>
</evidence>
<feature type="transmembrane region" description="Helical" evidence="6">
    <location>
        <begin position="28"/>
        <end position="47"/>
    </location>
</feature>
<accession>A0A7J7NAP0</accession>
<dbReference type="AlphaFoldDB" id="A0A7J7NAP0"/>
<comment type="subcellular location">
    <subcellularLocation>
        <location evidence="1">Membrane</location>
    </subcellularLocation>
</comment>
<name>A0A7J7NAP0_9MAGN</name>
<dbReference type="InterPro" id="IPR044890">
    <property type="entry name" value="TMEM14_sf"/>
</dbReference>
<sequence>MHDLCFIIPYGLILVAGGVIRFAKKGSIALLTGGSRTGFLLLLAGYLNLKAFEKRKSSYLVMFLEIVVVAAGGYCYGATNGRPLKAFSHYYEQQGLRVGEIKKLGRRKGKMKIKKFTEEDRLQ</sequence>
<evidence type="ECO:0000313" key="7">
    <source>
        <dbReference type="EMBL" id="KAF6164215.1"/>
    </source>
</evidence>
<dbReference type="OrthoDB" id="5620at2759"/>
<keyword evidence="5 6" id="KW-0472">Membrane</keyword>
<protein>
    <submittedName>
        <fullName evidence="7">Uncharacterized protein</fullName>
    </submittedName>
</protein>
<dbReference type="Gene3D" id="1.10.10.1740">
    <property type="entry name" value="Transmembrane protein 14-like"/>
    <property type="match status" value="1"/>
</dbReference>
<keyword evidence="8" id="KW-1185">Reference proteome</keyword>
<evidence type="ECO:0000256" key="1">
    <source>
        <dbReference type="ARBA" id="ARBA00004370"/>
    </source>
</evidence>
<comment type="caution">
    <text evidence="7">The sequence shown here is derived from an EMBL/GenBank/DDBJ whole genome shotgun (WGS) entry which is preliminary data.</text>
</comment>
<reference evidence="7 8" key="1">
    <citation type="journal article" date="2020" name="IScience">
        <title>Genome Sequencing of the Endangered Kingdonia uniflora (Circaeasteraceae, Ranunculales) Reveals Potential Mechanisms of Evolutionary Specialization.</title>
        <authorList>
            <person name="Sun Y."/>
            <person name="Deng T."/>
            <person name="Zhang A."/>
            <person name="Moore M.J."/>
            <person name="Landis J.B."/>
            <person name="Lin N."/>
            <person name="Zhang H."/>
            <person name="Zhang X."/>
            <person name="Huang J."/>
            <person name="Zhang X."/>
            <person name="Sun H."/>
            <person name="Wang H."/>
        </authorList>
    </citation>
    <scope>NUCLEOTIDE SEQUENCE [LARGE SCALE GENOMIC DNA]</scope>
    <source>
        <strain evidence="7">TB1705</strain>
        <tissue evidence="7">Leaf</tissue>
    </source>
</reference>
<evidence type="ECO:0000256" key="3">
    <source>
        <dbReference type="ARBA" id="ARBA00022692"/>
    </source>
</evidence>
<dbReference type="GO" id="GO:0016020">
    <property type="term" value="C:membrane"/>
    <property type="evidence" value="ECO:0007669"/>
    <property type="project" value="UniProtKB-SubCell"/>
</dbReference>
<organism evidence="7 8">
    <name type="scientific">Kingdonia uniflora</name>
    <dbReference type="NCBI Taxonomy" id="39325"/>
    <lineage>
        <taxon>Eukaryota</taxon>
        <taxon>Viridiplantae</taxon>
        <taxon>Streptophyta</taxon>
        <taxon>Embryophyta</taxon>
        <taxon>Tracheophyta</taxon>
        <taxon>Spermatophyta</taxon>
        <taxon>Magnoliopsida</taxon>
        <taxon>Ranunculales</taxon>
        <taxon>Circaeasteraceae</taxon>
        <taxon>Kingdonia</taxon>
    </lineage>
</organism>
<evidence type="ECO:0000256" key="2">
    <source>
        <dbReference type="ARBA" id="ARBA00007590"/>
    </source>
</evidence>
<evidence type="ECO:0000313" key="8">
    <source>
        <dbReference type="Proteomes" id="UP000541444"/>
    </source>
</evidence>
<dbReference type="EMBL" id="JACGCM010000938">
    <property type="protein sequence ID" value="KAF6164215.1"/>
    <property type="molecule type" value="Genomic_DNA"/>
</dbReference>
<dbReference type="Proteomes" id="UP000541444">
    <property type="component" value="Unassembled WGS sequence"/>
</dbReference>
<keyword evidence="3 6" id="KW-0812">Transmembrane</keyword>
<evidence type="ECO:0000256" key="4">
    <source>
        <dbReference type="ARBA" id="ARBA00022989"/>
    </source>
</evidence>
<comment type="similarity">
    <text evidence="2">Belongs to the TMEM14 family.</text>
</comment>
<dbReference type="InterPro" id="IPR005349">
    <property type="entry name" value="TMEM14"/>
</dbReference>
<feature type="transmembrane region" description="Helical" evidence="6">
    <location>
        <begin position="6"/>
        <end position="23"/>
    </location>
</feature>
<feature type="transmembrane region" description="Helical" evidence="6">
    <location>
        <begin position="59"/>
        <end position="77"/>
    </location>
</feature>
<evidence type="ECO:0000256" key="5">
    <source>
        <dbReference type="ARBA" id="ARBA00023136"/>
    </source>
</evidence>
<proteinExistence type="inferred from homology"/>
<keyword evidence="4 6" id="KW-1133">Transmembrane helix</keyword>
<gene>
    <name evidence="7" type="ORF">GIB67_010185</name>
</gene>